<keyword evidence="3" id="KW-0472">Membrane</keyword>
<dbReference type="Pfam" id="PF17973">
    <property type="entry name" value="bMG10"/>
    <property type="match status" value="1"/>
</dbReference>
<dbReference type="SMART" id="SM01359">
    <property type="entry name" value="A2M_N_2"/>
    <property type="match status" value="1"/>
</dbReference>
<organism evidence="6 8">
    <name type="scientific">Legionella adelaidensis</name>
    <dbReference type="NCBI Taxonomy" id="45056"/>
    <lineage>
        <taxon>Bacteria</taxon>
        <taxon>Pseudomonadati</taxon>
        <taxon>Pseudomonadota</taxon>
        <taxon>Gammaproteobacteria</taxon>
        <taxon>Legionellales</taxon>
        <taxon>Legionellaceae</taxon>
        <taxon>Legionella</taxon>
    </lineage>
</organism>
<dbReference type="InterPro" id="IPR041246">
    <property type="entry name" value="Bact_MG10"/>
</dbReference>
<dbReference type="Gene3D" id="2.60.40.1930">
    <property type="match status" value="1"/>
</dbReference>
<comment type="similarity">
    <text evidence="1">Belongs to the protease inhibitor I39 (alpha-2-macroglobulin) family. Bacterial alpha-2-macroglobulin subfamily.</text>
</comment>
<name>A0A0W0R1A9_9GAMM</name>
<keyword evidence="7" id="KW-0614">Plasmid</keyword>
<protein>
    <submittedName>
        <fullName evidence="7">Alpha-2-macroglobulin</fullName>
    </submittedName>
</protein>
<dbReference type="EMBL" id="LR134417">
    <property type="protein sequence ID" value="VEH82959.1"/>
    <property type="molecule type" value="Genomic_DNA"/>
</dbReference>
<evidence type="ECO:0000313" key="6">
    <source>
        <dbReference type="EMBL" id="KTC64870.1"/>
    </source>
</evidence>
<dbReference type="Pfam" id="PF01835">
    <property type="entry name" value="MG2"/>
    <property type="match status" value="1"/>
</dbReference>
<keyword evidence="3" id="KW-0812">Transmembrane</keyword>
<dbReference type="InterPro" id="IPR041203">
    <property type="entry name" value="Bact_A2M_MG5"/>
</dbReference>
<dbReference type="Proteomes" id="UP000281170">
    <property type="component" value="Plasmid 8"/>
</dbReference>
<evidence type="ECO:0000256" key="3">
    <source>
        <dbReference type="SAM" id="Phobius"/>
    </source>
</evidence>
<dbReference type="Proteomes" id="UP000054859">
    <property type="component" value="Unassembled WGS sequence"/>
</dbReference>
<dbReference type="Pfam" id="PF17962">
    <property type="entry name" value="bMG6"/>
    <property type="match status" value="1"/>
</dbReference>
<dbReference type="InterPro" id="IPR008930">
    <property type="entry name" value="Terpenoid_cyclase/PrenylTrfase"/>
</dbReference>
<dbReference type="SUPFAM" id="SSF48239">
    <property type="entry name" value="Terpenoid cyclases/Protein prenyltransferases"/>
    <property type="match status" value="1"/>
</dbReference>
<evidence type="ECO:0000256" key="1">
    <source>
        <dbReference type="ARBA" id="ARBA00010556"/>
    </source>
</evidence>
<feature type="transmembrane region" description="Helical" evidence="3">
    <location>
        <begin position="45"/>
        <end position="67"/>
    </location>
</feature>
<dbReference type="Gene3D" id="1.50.10.20">
    <property type="match status" value="1"/>
</dbReference>
<feature type="transmembrane region" description="Helical" evidence="3">
    <location>
        <begin position="6"/>
        <end position="24"/>
    </location>
</feature>
<dbReference type="InterPro" id="IPR021868">
    <property type="entry name" value="Alpha_2_Macroglob_MG3"/>
</dbReference>
<dbReference type="InterPro" id="IPR011625">
    <property type="entry name" value="A2M_N_BRD"/>
</dbReference>
<keyword evidence="2" id="KW-0732">Signal</keyword>
<dbReference type="Pfam" id="PF11974">
    <property type="entry name" value="bMG3"/>
    <property type="match status" value="1"/>
</dbReference>
<dbReference type="InterPro" id="IPR051802">
    <property type="entry name" value="YfhM-like"/>
</dbReference>
<geneLocation type="plasmid" evidence="7 9">
    <name>8</name>
</geneLocation>
<evidence type="ECO:0000259" key="4">
    <source>
        <dbReference type="SMART" id="SM01359"/>
    </source>
</evidence>
<evidence type="ECO:0000313" key="9">
    <source>
        <dbReference type="Proteomes" id="UP000281170"/>
    </source>
</evidence>
<feature type="domain" description="Alpha-2-macroglobulin" evidence="5">
    <location>
        <begin position="1265"/>
        <end position="1358"/>
    </location>
</feature>
<dbReference type="InterPro" id="IPR001599">
    <property type="entry name" value="Macroglobln_a2"/>
</dbReference>
<dbReference type="Gene3D" id="2.60.40.3710">
    <property type="match status" value="1"/>
</dbReference>
<dbReference type="GO" id="GO:0004866">
    <property type="term" value="F:endopeptidase inhibitor activity"/>
    <property type="evidence" value="ECO:0007669"/>
    <property type="project" value="InterPro"/>
</dbReference>
<keyword evidence="3" id="KW-1133">Transmembrane helix</keyword>
<evidence type="ECO:0000259" key="5">
    <source>
        <dbReference type="SMART" id="SM01360"/>
    </source>
</evidence>
<sequence length="1924" mass="215674">MNKSKSSSPFTRVAAFFALILGRINWSSPPWINYFRLRSKTHPKAFWTSFITLFVLLGMGVGTYYWYSQLPKPQLITANITTPKAPFITEEEEIPPPDPLTIVFGLKTEGQEELTPQSVAPLDLVGKEVTKGVEITPSIPGKWYWSNDNQLLFSPTDNWPAEQKYTVRFNKDFFAKNAHMEDYAYTFITPSFQAKITDFTFYQDPVDPKLRQAVGTIHFNYPVDPQSMEKNTVLSLEALKNQKIEPKYYHFNITFDKQNRIAYLRSEPITLTDTPKYLILEVKPGVHPTTGKGELGASLSKNLLIPDISNYLKINAAKGEIVRDAQDRPEQILAVETTLGVTEKELLQHMHVYLLPKDYPASAIHEERKDYEWTNPGEVNPTILALSQPLALESIPAEFNYSTLHTFRFSAQTPRYAYVKIDKGLRGLDNFKLSNNFATIIKVPEYPKEIRFLHKGALLSLSGEKKLSALIRGVPAVKFSFARILPQDINQLVTQTQGDFNNPYFINSNFNQQNISEIFSEIQQFNASDNKQQYTSLDFEKYLANAANSGGPQGLFLLHAQGWDSEKNEPIDVSANRLVLITDLAMIVKDNQDGSHDVFVQSISQGIPQANVTITVLGKNGLPILSVPTDMEGRANFPSLKDYIEEKEPVVYLAALGTDVSFIPYNNSNRQLNFSRYDVGGLYTSNQELNSLSAYLFSDRGIYRPGDTAHLGIILKQAYAAAQPPGLTVQLSISDPRGTVVSDKKFSVDELGYLTYDFLTQETSPTGQYYANLYLVKDDHPENYLGSVNFKVAEFQPDRMRIQSSFSSIDNKGWVSPDNLLAKVVLWNLYGAPAADRKIAARILLEPKIISFVQYPEYIFFDPLLDTKKQGKVFTDTLKDQKTNGQGETVFNLNLQRFAKASYQLTFFAEGFEAEGGRSVTTQSSVLVSPLPYFIGFKSDGDLQFIKQNSQRSVNYLAINPQLNPIALSDLKIQLVSLQPVSTLVKKADGTYQYQSIMQSKVIKTEPLTLTEQGLNYALPTQNIGNYALNILDKNNTEISQLKFSVVGDSQQSLARNAELSVKLNKEAYAAGEDIELQITAPYVGTGLITIEREKVYVSKWFKTETTSSLQTIHIPEDFQGNGYVNVAFVRDWNSPEIFINPLSYSVVPFSVDSEIHKVNITLNTASEAKPGDNFAIEYATDKPGKIIVFAVDEGILQVARYAMPEPLAFFFQKRALEVITQQTVDQILPKFIRERELSSVGGDGGEDLLSQYLNPFKRKTDLPVVFWSGLLESDANVRKVSYPIPDYFNGTLHVMAVAVSLDAVGSSEKKAEVKGDFIINPNVPTFVSPGDEFEVTASIANNLKNAGEDPIGVNLEVSPELQVVTENPHEIIIPAGKEAVIRYRLRALNQLGNATLTFSTRKGDKEASIISSLSIRPATAFSTTVISGRDNDEKRVVDLRRALYPEFRTVTAALSSSPLILAAGLQRYLDNFPYGCTEQLISKAFPLLIIGDQHWLTDNPQEVEEKVKQTISLLAFRQMTNGSFTYWPGSIDNQNNQFISVYAMHFLTEAYEYEYSISDEMYDAGLDYLMQLASANATSLEMARNQAYAIYILTRNQVVTSNYITNLILYLDKSYPSWKQEIIGAYIAASFKLLKNDKEAEQLIRAYQPNASRQSDSDFYDQNSANAQYLYLLGNHFPALLEKQDENLVLEITSKLNSDEINTIFSSYGILGLGSYAAKETDAWTGLSIAQKLANNNEPTLLNLNDNYGVAPLSENAIAAIFLDQQRKNYFYQVTESGFDKNIPKESVAQGIEVYREYRSKEGQVINTTSLGEEIEVHIQIRGLSEHYLSNIVILDLLPGGFEVVQDSIKKEITYMDYFDIREDRVIFFGSIDSNSREIVYRIKATNVGTFTVPAIQAESMYNPKIKANGVGSSISVVANDKS</sequence>
<dbReference type="RefSeq" id="WP_058463203.1">
    <property type="nucleotide sequence ID" value="NZ_CAAAHS010000001.1"/>
</dbReference>
<feature type="domain" description="Alpha-2-macroglobulin bait region" evidence="4">
    <location>
        <begin position="1060"/>
        <end position="1199"/>
    </location>
</feature>
<dbReference type="PATRIC" id="fig|45056.6.peg.2237"/>
<accession>A0A0W0R1A9</accession>
<keyword evidence="8" id="KW-1185">Reference proteome</keyword>
<dbReference type="Pfam" id="PF07703">
    <property type="entry name" value="A2M_BRD"/>
    <property type="match status" value="1"/>
</dbReference>
<dbReference type="STRING" id="45056.Lade_2164"/>
<dbReference type="Pfam" id="PF00207">
    <property type="entry name" value="A2M"/>
    <property type="match status" value="1"/>
</dbReference>
<dbReference type="InterPro" id="IPR002890">
    <property type="entry name" value="MG2"/>
</dbReference>
<dbReference type="PANTHER" id="PTHR40094">
    <property type="entry name" value="ALPHA-2-MACROGLOBULIN HOMOLOG"/>
    <property type="match status" value="1"/>
</dbReference>
<dbReference type="PANTHER" id="PTHR40094:SF1">
    <property type="entry name" value="UBIQUITIN DOMAIN-CONTAINING PROTEIN"/>
    <property type="match status" value="1"/>
</dbReference>
<reference evidence="6 8" key="1">
    <citation type="submission" date="2015-11" db="EMBL/GenBank/DDBJ databases">
        <title>Identification of large and diverse effector repertoires of 38 Legionella species.</title>
        <authorList>
            <person name="Burstein D."/>
            <person name="Amaro F."/>
            <person name="Zusman T."/>
            <person name="Lifshitz Z."/>
            <person name="Cohen O."/>
            <person name="Gilbert J.A."/>
            <person name="Pupko T."/>
            <person name="Shuman H.A."/>
            <person name="Segal G."/>
        </authorList>
    </citation>
    <scope>NUCLEOTIDE SEQUENCE [LARGE SCALE GENOMIC DNA]</scope>
    <source>
        <strain evidence="6 8">1762-AUS-E</strain>
    </source>
</reference>
<dbReference type="InterPro" id="IPR041462">
    <property type="entry name" value="Bact_A2M_MG6"/>
</dbReference>
<dbReference type="SMART" id="SM01360">
    <property type="entry name" value="A2M"/>
    <property type="match status" value="1"/>
</dbReference>
<dbReference type="EMBL" id="LNKA01000019">
    <property type="protein sequence ID" value="KTC64870.1"/>
    <property type="molecule type" value="Genomic_DNA"/>
</dbReference>
<gene>
    <name evidence="6" type="ORF">Lade_2164</name>
    <name evidence="7" type="ORF">NCTC12735_00192</name>
</gene>
<evidence type="ECO:0000313" key="8">
    <source>
        <dbReference type="Proteomes" id="UP000054859"/>
    </source>
</evidence>
<evidence type="ECO:0000256" key="2">
    <source>
        <dbReference type="ARBA" id="ARBA00022729"/>
    </source>
</evidence>
<dbReference type="OrthoDB" id="9767116at2"/>
<reference evidence="7 9" key="2">
    <citation type="submission" date="2018-12" db="EMBL/GenBank/DDBJ databases">
        <authorList>
            <consortium name="Pathogen Informatics"/>
        </authorList>
    </citation>
    <scope>NUCLEOTIDE SEQUENCE [LARGE SCALE GENOMIC DNA]</scope>
    <source>
        <strain evidence="7 9">NCTC12735</strain>
        <plasmid evidence="9">8</plasmid>
    </source>
</reference>
<dbReference type="KEGG" id="ladl:NCTC12735_00192"/>
<dbReference type="Pfam" id="PF17972">
    <property type="entry name" value="bMG5"/>
    <property type="match status" value="1"/>
</dbReference>
<evidence type="ECO:0000313" key="7">
    <source>
        <dbReference type="EMBL" id="VEH82959.1"/>
    </source>
</evidence>
<proteinExistence type="inferred from homology"/>
<dbReference type="CDD" id="cd02891">
    <property type="entry name" value="A2M_like"/>
    <property type="match status" value="1"/>
</dbReference>